<keyword evidence="3" id="KW-0808">Transferase</keyword>
<feature type="binding site" evidence="10">
    <location>
        <position position="507"/>
    </location>
    <ligand>
        <name>Mn(2+)</name>
        <dbReference type="ChEBI" id="CHEBI:29035"/>
    </ligand>
</feature>
<feature type="transmembrane region" description="Helical" evidence="12">
    <location>
        <begin position="933"/>
        <end position="960"/>
    </location>
</feature>
<reference evidence="13" key="2">
    <citation type="submission" date="2023-05" db="EMBL/GenBank/DDBJ databases">
        <authorList>
            <person name="Schelkunov M.I."/>
        </authorList>
    </citation>
    <scope>NUCLEOTIDE SEQUENCE</scope>
    <source>
        <strain evidence="13">Hsosn_3</strain>
        <tissue evidence="13">Leaf</tissue>
    </source>
</reference>
<feature type="transmembrane region" description="Helical" evidence="12">
    <location>
        <begin position="999"/>
        <end position="1019"/>
    </location>
</feature>
<dbReference type="EMBL" id="JAUIZM010000005">
    <property type="protein sequence ID" value="KAK1385814.1"/>
    <property type="molecule type" value="Genomic_DNA"/>
</dbReference>
<dbReference type="Proteomes" id="UP001237642">
    <property type="component" value="Unassembled WGS sequence"/>
</dbReference>
<feature type="transmembrane region" description="Helical" evidence="12">
    <location>
        <begin position="847"/>
        <end position="870"/>
    </location>
</feature>
<feature type="transmembrane region" description="Helical" evidence="12">
    <location>
        <begin position="213"/>
        <end position="233"/>
    </location>
</feature>
<feature type="active site" evidence="8">
    <location>
        <position position="738"/>
    </location>
</feature>
<feature type="transmembrane region" description="Helical" evidence="12">
    <location>
        <begin position="187"/>
        <end position="206"/>
    </location>
</feature>
<dbReference type="GO" id="GO:0012505">
    <property type="term" value="C:endomembrane system"/>
    <property type="evidence" value="ECO:0007669"/>
    <property type="project" value="UniProtKB-SubCell"/>
</dbReference>
<feature type="compositionally biased region" description="Polar residues" evidence="11">
    <location>
        <begin position="62"/>
        <end position="79"/>
    </location>
</feature>
<feature type="compositionally biased region" description="Basic and acidic residues" evidence="11">
    <location>
        <begin position="80"/>
        <end position="106"/>
    </location>
</feature>
<evidence type="ECO:0000313" key="13">
    <source>
        <dbReference type="EMBL" id="KAK1385814.1"/>
    </source>
</evidence>
<proteinExistence type="predicted"/>
<dbReference type="GO" id="GO:0030244">
    <property type="term" value="P:cellulose biosynthetic process"/>
    <property type="evidence" value="ECO:0007669"/>
    <property type="project" value="InterPro"/>
</dbReference>
<evidence type="ECO:0000256" key="10">
    <source>
        <dbReference type="PIRSR" id="PIRSR605150-3"/>
    </source>
</evidence>
<keyword evidence="2" id="KW-0328">Glycosyltransferase</keyword>
<evidence type="ECO:0000256" key="11">
    <source>
        <dbReference type="SAM" id="MobiDB-lite"/>
    </source>
</evidence>
<feature type="transmembrane region" description="Helical" evidence="12">
    <location>
        <begin position="814"/>
        <end position="835"/>
    </location>
</feature>
<dbReference type="GO" id="GO:0016760">
    <property type="term" value="F:cellulose synthase (UDP-forming) activity"/>
    <property type="evidence" value="ECO:0007669"/>
    <property type="project" value="InterPro"/>
</dbReference>
<dbReference type="AlphaFoldDB" id="A0AAD8IIZ5"/>
<gene>
    <name evidence="13" type="ORF">POM88_023549</name>
</gene>
<evidence type="ECO:0000256" key="12">
    <source>
        <dbReference type="SAM" id="Phobius"/>
    </source>
</evidence>
<feature type="transmembrane region" description="Helical" evidence="12">
    <location>
        <begin position="966"/>
        <end position="987"/>
    </location>
</feature>
<evidence type="ECO:0000256" key="4">
    <source>
        <dbReference type="ARBA" id="ARBA00022692"/>
    </source>
</evidence>
<organism evidence="13 14">
    <name type="scientific">Heracleum sosnowskyi</name>
    <dbReference type="NCBI Taxonomy" id="360622"/>
    <lineage>
        <taxon>Eukaryota</taxon>
        <taxon>Viridiplantae</taxon>
        <taxon>Streptophyta</taxon>
        <taxon>Embryophyta</taxon>
        <taxon>Tracheophyta</taxon>
        <taxon>Spermatophyta</taxon>
        <taxon>Magnoliopsida</taxon>
        <taxon>eudicotyledons</taxon>
        <taxon>Gunneridae</taxon>
        <taxon>Pentapetalae</taxon>
        <taxon>asterids</taxon>
        <taxon>campanulids</taxon>
        <taxon>Apiales</taxon>
        <taxon>Apiaceae</taxon>
        <taxon>Apioideae</taxon>
        <taxon>apioid superclade</taxon>
        <taxon>Tordylieae</taxon>
        <taxon>Tordyliinae</taxon>
        <taxon>Heracleum</taxon>
    </lineage>
</organism>
<keyword evidence="14" id="KW-1185">Reference proteome</keyword>
<comment type="caution">
    <text evidence="13">The sequence shown here is derived from an EMBL/GenBank/DDBJ whole genome shotgun (WGS) entry which is preliminary data.</text>
</comment>
<keyword evidence="6 12" id="KW-0472">Membrane</keyword>
<evidence type="ECO:0000256" key="7">
    <source>
        <dbReference type="ARBA" id="ARBA00023316"/>
    </source>
</evidence>
<evidence type="ECO:0000313" key="14">
    <source>
        <dbReference type="Proteomes" id="UP001237642"/>
    </source>
</evidence>
<dbReference type="FunFam" id="3.90.550.10:FF:000089">
    <property type="entry name" value="Cellulose synthase-like protein D4"/>
    <property type="match status" value="1"/>
</dbReference>
<feature type="binding site" evidence="9">
    <location>
        <position position="283"/>
    </location>
    <ligand>
        <name>UDP-alpha-D-glucose</name>
        <dbReference type="ChEBI" id="CHEBI:58885"/>
    </ligand>
</feature>
<feature type="compositionally biased region" description="Low complexity" evidence="11">
    <location>
        <begin position="11"/>
        <end position="27"/>
    </location>
</feature>
<evidence type="ECO:0000256" key="6">
    <source>
        <dbReference type="ARBA" id="ARBA00023136"/>
    </source>
</evidence>
<feature type="binding site" evidence="9">
    <location>
        <position position="277"/>
    </location>
    <ligand>
        <name>UDP-alpha-D-glucose</name>
        <dbReference type="ChEBI" id="CHEBI:58885"/>
    </ligand>
</feature>
<name>A0AAD8IIZ5_9APIA</name>
<dbReference type="GO" id="GO:0071555">
    <property type="term" value="P:cell wall organization"/>
    <property type="evidence" value="ECO:0007669"/>
    <property type="project" value="UniProtKB-KW"/>
</dbReference>
<feature type="binding site" evidence="9">
    <location>
        <position position="506"/>
    </location>
    <ligand>
        <name>UDP-alpha-D-glucose</name>
        <dbReference type="ChEBI" id="CHEBI:58885"/>
    </ligand>
</feature>
<dbReference type="GO" id="GO:0016020">
    <property type="term" value="C:membrane"/>
    <property type="evidence" value="ECO:0007669"/>
    <property type="project" value="InterPro"/>
</dbReference>
<dbReference type="Gene3D" id="3.90.550.10">
    <property type="entry name" value="Spore Coat Polysaccharide Biosynthesis Protein SpsA, Chain A"/>
    <property type="match status" value="1"/>
</dbReference>
<feature type="region of interest" description="Disordered" evidence="11">
    <location>
        <begin position="1"/>
        <end position="116"/>
    </location>
</feature>
<dbReference type="InterPro" id="IPR005150">
    <property type="entry name" value="Cellulose_synth"/>
</dbReference>
<feature type="binding site" evidence="9">
    <location>
        <position position="313"/>
    </location>
    <ligand>
        <name>UDP-alpha-D-glucose</name>
        <dbReference type="ChEBI" id="CHEBI:58885"/>
    </ligand>
</feature>
<keyword evidence="5 12" id="KW-1133">Transmembrane helix</keyword>
<keyword evidence="4 12" id="KW-0812">Transmembrane</keyword>
<dbReference type="InterPro" id="IPR029044">
    <property type="entry name" value="Nucleotide-diphossugar_trans"/>
</dbReference>
<dbReference type="Pfam" id="PF03552">
    <property type="entry name" value="Cellulose_synt"/>
    <property type="match status" value="2"/>
</dbReference>
<dbReference type="PANTHER" id="PTHR13301">
    <property type="entry name" value="X-BOX TRANSCRIPTION FACTOR-RELATED"/>
    <property type="match status" value="1"/>
</dbReference>
<reference evidence="13" key="1">
    <citation type="submission" date="2023-02" db="EMBL/GenBank/DDBJ databases">
        <title>Genome of toxic invasive species Heracleum sosnowskyi carries increased number of genes despite the absence of recent whole-genome duplications.</title>
        <authorList>
            <person name="Schelkunov M."/>
            <person name="Shtratnikova V."/>
            <person name="Makarenko M."/>
            <person name="Klepikova A."/>
            <person name="Omelchenko D."/>
            <person name="Novikova G."/>
            <person name="Obukhova E."/>
            <person name="Bogdanov V."/>
            <person name="Penin A."/>
            <person name="Logacheva M."/>
        </authorList>
    </citation>
    <scope>NUCLEOTIDE SEQUENCE</scope>
    <source>
        <strain evidence="13">Hsosn_3</strain>
        <tissue evidence="13">Leaf</tissue>
    </source>
</reference>
<feature type="compositionally biased region" description="Basic residues" evidence="11">
    <location>
        <begin position="1"/>
        <end position="10"/>
    </location>
</feature>
<comment type="subcellular location">
    <subcellularLocation>
        <location evidence="1">Endomembrane system</location>
        <topology evidence="1">Multi-pass membrane protein</topology>
    </subcellularLocation>
</comment>
<feature type="active site" evidence="8">
    <location>
        <position position="313"/>
    </location>
</feature>
<protein>
    <submittedName>
        <fullName evidence="13">1,4-beta-D-xylan synthase</fullName>
    </submittedName>
</protein>
<keyword evidence="7" id="KW-0961">Cell wall biogenesis/degradation</keyword>
<evidence type="ECO:0000256" key="2">
    <source>
        <dbReference type="ARBA" id="ARBA00022676"/>
    </source>
</evidence>
<dbReference type="SUPFAM" id="SSF53448">
    <property type="entry name" value="Nucleotide-diphospho-sugar transferases"/>
    <property type="match status" value="1"/>
</dbReference>
<accession>A0AAD8IIZ5</accession>
<evidence type="ECO:0000256" key="9">
    <source>
        <dbReference type="PIRSR" id="PIRSR605150-2"/>
    </source>
</evidence>
<evidence type="ECO:0000256" key="3">
    <source>
        <dbReference type="ARBA" id="ARBA00022679"/>
    </source>
</evidence>
<sequence length="1113" mass="125234">MAGSNNHKKTSSSSGPNRSSRRTSSGRLVSISRDEESDNSGEYAGPNDYINYTVMMPPTPDNQPGVSSNKQDGQGSSRSGTEDAEKSGKTKRDDGSGESGKMDRRMSVMKNSNNNKSMLLRSQTTDFDHNRWLFESKGKYGIGNAYWPPDDDEYANENGVSPADFLDKPWKPLTRKIHVPASILSPYRVLICIRLVVLVFFITWRIKNPNRDAMWLWGISIVCEMWFAFSWVLDILPKFNPINRATDLIALKEKFESPSPANPNGRSDLPGVDIFISTADPEKEPPLVTGNTILSILACEYPVEKMSIYISDDGGAILTFEAMAEAVNFAEVWVPFCRKHNIEPRNPDSYFSQKTDPTKNKKRADFVKDRRWIKREYDEFKVRINGLPEVIRKRCDMYNSREGIKEKQLAKDNNGGVMPPDEDVKLTKATWMADGTHWPGTWYSGGADHKKGDHAGILQIMSKVPDPDPVLGQLDEKKLDFTDIDIRIPMFAYVSREKRPGYDHQKKAGAMNALVRASAILSNGPFILNLDCDHYLYNCMAIREGICFMMDRGGDRICYIQFPQRFEGIDPSDRYANHNTVFFDGNMRALDGLQGPVYVGTGCMFRRYALYGFHPPRANEYSGLIGQNKSKAPNIPMNADDAETQPLTEEHPDLGVPKAFGNSTMFFESIAVAEYQGRPLADHVSIKNGRPPGALLAPRPPLDAPTVAEAIAVISCWYEDKTEWGDRVGWIYGSVTEDVVTGYRMHNRGWRSVYCVTKRDAFRGGAPINLTDRLHQVLRWATGSVEIFFSKNNAFLASRRLKFLQRVAYLNVGIYPFTSIFLVAYCFLPALCHFTGEFIIKQLDTMYLLYLLAITVTLALISTLEVKWSGISLEEFWRNEQFWAIGGSSAHLAAVIQGLLKVIAGIEISFTLTTKASAEDEEDMFAELYIVKWTSLFIVPLTIIIVNLAGLVIGCARTIYSEIPQWNKLLGGCFFTFWVLAHMYPFMKGLMGRKGKLPTIVYVWTGLISITVSLLYITVAPHDGLRVEAAWRFKSFSFCFIVASIALHSFNQVEAKRADDERMMIDQDIASVVLMASHDTKTTALTFVINYLAENQEIHYQVFRGDSPNSSSS</sequence>
<evidence type="ECO:0000256" key="8">
    <source>
        <dbReference type="PIRSR" id="PIRSR605150-1"/>
    </source>
</evidence>
<feature type="binding site" evidence="9">
    <location>
        <position position="284"/>
    </location>
    <ligand>
        <name>UDP-alpha-D-glucose</name>
        <dbReference type="ChEBI" id="CHEBI:58885"/>
    </ligand>
</feature>
<evidence type="ECO:0000256" key="1">
    <source>
        <dbReference type="ARBA" id="ARBA00004127"/>
    </source>
</evidence>
<feature type="binding site" evidence="10">
    <location>
        <position position="531"/>
    </location>
    <ligand>
        <name>Mn(2+)</name>
        <dbReference type="ChEBI" id="CHEBI:29035"/>
    </ligand>
</feature>
<evidence type="ECO:0000256" key="5">
    <source>
        <dbReference type="ARBA" id="ARBA00022989"/>
    </source>
</evidence>